<feature type="region of interest" description="Disordered" evidence="1">
    <location>
        <begin position="47"/>
        <end position="88"/>
    </location>
</feature>
<reference evidence="2" key="2">
    <citation type="submission" date="2017-10" db="EMBL/GenBank/DDBJ databases">
        <title>Ladona fulva Genome sequencing and assembly.</title>
        <authorList>
            <person name="Murali S."/>
            <person name="Richards S."/>
            <person name="Bandaranaike D."/>
            <person name="Bellair M."/>
            <person name="Blankenburg K."/>
            <person name="Chao H."/>
            <person name="Dinh H."/>
            <person name="Doddapaneni H."/>
            <person name="Dugan-Rocha S."/>
            <person name="Elkadiri S."/>
            <person name="Gnanaolivu R."/>
            <person name="Hernandez B."/>
            <person name="Skinner E."/>
            <person name="Javaid M."/>
            <person name="Lee S."/>
            <person name="Li M."/>
            <person name="Ming W."/>
            <person name="Munidasa M."/>
            <person name="Muniz J."/>
            <person name="Nguyen L."/>
            <person name="Hughes D."/>
            <person name="Osuji N."/>
            <person name="Pu L.-L."/>
            <person name="Puazo M."/>
            <person name="Qu C."/>
            <person name="Quiroz J."/>
            <person name="Raj R."/>
            <person name="Weissenberger G."/>
            <person name="Xin Y."/>
            <person name="Zou X."/>
            <person name="Han Y."/>
            <person name="Worley K."/>
            <person name="Muzny D."/>
            <person name="Gibbs R."/>
        </authorList>
    </citation>
    <scope>NUCLEOTIDE SEQUENCE</scope>
    <source>
        <strain evidence="2">Sampled in the wild</strain>
    </source>
</reference>
<dbReference type="EMBL" id="KZ309349">
    <property type="protein sequence ID" value="KAG8238383.1"/>
    <property type="molecule type" value="Genomic_DNA"/>
</dbReference>
<dbReference type="AlphaFoldDB" id="A0A8K0PB12"/>
<reference evidence="2" key="1">
    <citation type="submission" date="2013-04" db="EMBL/GenBank/DDBJ databases">
        <authorList>
            <person name="Qu J."/>
            <person name="Murali S.C."/>
            <person name="Bandaranaike D."/>
            <person name="Bellair M."/>
            <person name="Blankenburg K."/>
            <person name="Chao H."/>
            <person name="Dinh H."/>
            <person name="Doddapaneni H."/>
            <person name="Downs B."/>
            <person name="Dugan-Rocha S."/>
            <person name="Elkadiri S."/>
            <person name="Gnanaolivu R.D."/>
            <person name="Hernandez B."/>
            <person name="Javaid M."/>
            <person name="Jayaseelan J.C."/>
            <person name="Lee S."/>
            <person name="Li M."/>
            <person name="Ming W."/>
            <person name="Munidasa M."/>
            <person name="Muniz J."/>
            <person name="Nguyen L."/>
            <person name="Ongeri F."/>
            <person name="Osuji N."/>
            <person name="Pu L.-L."/>
            <person name="Puazo M."/>
            <person name="Qu C."/>
            <person name="Quiroz J."/>
            <person name="Raj R."/>
            <person name="Weissenberger G."/>
            <person name="Xin Y."/>
            <person name="Zou X."/>
            <person name="Han Y."/>
            <person name="Richards S."/>
            <person name="Worley K."/>
            <person name="Muzny D."/>
            <person name="Gibbs R."/>
        </authorList>
    </citation>
    <scope>NUCLEOTIDE SEQUENCE</scope>
    <source>
        <strain evidence="2">Sampled in the wild</strain>
    </source>
</reference>
<gene>
    <name evidence="2" type="ORF">J437_LFUL018337</name>
</gene>
<protein>
    <submittedName>
        <fullName evidence="2">Uncharacterized protein</fullName>
    </submittedName>
</protein>
<keyword evidence="3" id="KW-1185">Reference proteome</keyword>
<accession>A0A8K0PB12</accession>
<comment type="caution">
    <text evidence="2">The sequence shown here is derived from an EMBL/GenBank/DDBJ whole genome shotgun (WGS) entry which is preliminary data.</text>
</comment>
<evidence type="ECO:0000256" key="1">
    <source>
        <dbReference type="SAM" id="MobiDB-lite"/>
    </source>
</evidence>
<sequence>MFSFSVKHAVETVKYLTKTRSPVNDLTKALLEYHEMVGAAVKMVERNQKRKRMEEEEVESRKRRRAAKEEQKRKRMEEEEENRKRRKAAEDEAREIVAFLENNPGWDEDSDSEDKSRVNIIEIITLDDDDGDDAVGIKNTGESDYKISERRMRSRERKCFIDLIINSSRCHESSTAATTGRTFGRVQLYFKNVEPATVTPINAIVNGAKALAKMEEELEAGDKWEKVIFTDIANQGICPKRQFGNHPIGLLARPPEGSARKTARLPYNSIHSIGLLARPPVGSARKTALHLCLLGDDCTKRGEKEAVKQVGGGIHSNDSTNAGSTEAGGSCIDSSNSSGNSNSSSQNTPDNMLLPSVSTACTVEENTAPTREQEEEEEGYYEAGKTFFEFHGCFYHGCVKCFRDGRDNPIHNNSGETINTRPLFELFNPLLYRDGCKKKRPRHVVHIPWAYHTFFSGTGIHFLNEGNAISREAYPHGYCLTAFDLTPDLSSNLHSHWNLVRQGSLRLDVRFEQALPDTLTCVIYADFDNIIEIDRSRNVLVDFGG</sequence>
<dbReference type="OrthoDB" id="5979489at2759"/>
<dbReference type="Proteomes" id="UP000792457">
    <property type="component" value="Unassembled WGS sequence"/>
</dbReference>
<organism evidence="2 3">
    <name type="scientific">Ladona fulva</name>
    <name type="common">Scarce chaser dragonfly</name>
    <name type="synonym">Libellula fulva</name>
    <dbReference type="NCBI Taxonomy" id="123851"/>
    <lineage>
        <taxon>Eukaryota</taxon>
        <taxon>Metazoa</taxon>
        <taxon>Ecdysozoa</taxon>
        <taxon>Arthropoda</taxon>
        <taxon>Hexapoda</taxon>
        <taxon>Insecta</taxon>
        <taxon>Pterygota</taxon>
        <taxon>Palaeoptera</taxon>
        <taxon>Odonata</taxon>
        <taxon>Epiprocta</taxon>
        <taxon>Anisoptera</taxon>
        <taxon>Libelluloidea</taxon>
        <taxon>Libellulidae</taxon>
        <taxon>Ladona</taxon>
    </lineage>
</organism>
<evidence type="ECO:0000313" key="2">
    <source>
        <dbReference type="EMBL" id="KAG8238383.1"/>
    </source>
</evidence>
<name>A0A8K0PB12_LADFU</name>
<feature type="region of interest" description="Disordered" evidence="1">
    <location>
        <begin position="309"/>
        <end position="354"/>
    </location>
</feature>
<evidence type="ECO:0000313" key="3">
    <source>
        <dbReference type="Proteomes" id="UP000792457"/>
    </source>
</evidence>
<feature type="compositionally biased region" description="Basic and acidic residues" evidence="1">
    <location>
        <begin position="67"/>
        <end position="88"/>
    </location>
</feature>
<proteinExistence type="predicted"/>
<feature type="compositionally biased region" description="Low complexity" evidence="1">
    <location>
        <begin position="334"/>
        <end position="347"/>
    </location>
</feature>